<feature type="chain" id="PRO_5047290332" evidence="1">
    <location>
        <begin position="21"/>
        <end position="182"/>
    </location>
</feature>
<reference evidence="3 4" key="1">
    <citation type="submission" date="2021-03" db="EMBL/GenBank/DDBJ databases">
        <title>Gelidibacter sp. nov., isolated from costal sediment.</title>
        <authorList>
            <person name="Lun K.-Y."/>
        </authorList>
    </citation>
    <scope>NUCLEOTIDE SEQUENCE [LARGE SCALE GENOMIC DNA]</scope>
    <source>
        <strain evidence="3 4">DF109</strain>
    </source>
</reference>
<sequence length="182" mass="19592">MKKLMLMAAVAVFGFNFSNAQEVSFGLKAGVNLATFTGDDSADAKGMTSYHVGGVVNIGVTDKFSIQPEVIYSAQGTDSNLGDFRLDYINVPVLAKFRVVNGLSIEAGPQIGFLTSSKLENEDIKDLVKKTDFSALLGLGYMLDGGLNFAARYNFGLSNISDNELDVDLKNGVFQLSIGYMF</sequence>
<gene>
    <name evidence="3" type="ORF">J4051_05475</name>
</gene>
<keyword evidence="4" id="KW-1185">Reference proteome</keyword>
<dbReference type="InterPro" id="IPR011250">
    <property type="entry name" value="OMP/PagP_B-barrel"/>
</dbReference>
<proteinExistence type="predicted"/>
<evidence type="ECO:0000313" key="4">
    <source>
        <dbReference type="Proteomes" id="UP000681315"/>
    </source>
</evidence>
<name>A0ABS3SPS1_9FLAO</name>
<feature type="signal peptide" evidence="1">
    <location>
        <begin position="1"/>
        <end position="20"/>
    </location>
</feature>
<dbReference type="Pfam" id="PF13568">
    <property type="entry name" value="OMP_b-brl_2"/>
    <property type="match status" value="1"/>
</dbReference>
<evidence type="ECO:0000313" key="3">
    <source>
        <dbReference type="EMBL" id="MBO3097707.1"/>
    </source>
</evidence>
<dbReference type="SUPFAM" id="SSF56925">
    <property type="entry name" value="OMPA-like"/>
    <property type="match status" value="1"/>
</dbReference>
<evidence type="ECO:0000256" key="1">
    <source>
        <dbReference type="SAM" id="SignalP"/>
    </source>
</evidence>
<comment type="caution">
    <text evidence="3">The sequence shown here is derived from an EMBL/GenBank/DDBJ whole genome shotgun (WGS) entry which is preliminary data.</text>
</comment>
<accession>A0ABS3SPS1</accession>
<dbReference type="RefSeq" id="WP_208232857.1">
    <property type="nucleotide sequence ID" value="NZ_JAGEVG010000005.1"/>
</dbReference>
<organism evidence="3 4">
    <name type="scientific">Gelidibacter pelagius</name>
    <dbReference type="NCBI Taxonomy" id="2819985"/>
    <lineage>
        <taxon>Bacteria</taxon>
        <taxon>Pseudomonadati</taxon>
        <taxon>Bacteroidota</taxon>
        <taxon>Flavobacteriia</taxon>
        <taxon>Flavobacteriales</taxon>
        <taxon>Flavobacteriaceae</taxon>
        <taxon>Gelidibacter</taxon>
    </lineage>
</organism>
<keyword evidence="1" id="KW-0732">Signal</keyword>
<dbReference type="EMBL" id="JAGEVG010000005">
    <property type="protein sequence ID" value="MBO3097707.1"/>
    <property type="molecule type" value="Genomic_DNA"/>
</dbReference>
<evidence type="ECO:0000259" key="2">
    <source>
        <dbReference type="Pfam" id="PF13568"/>
    </source>
</evidence>
<dbReference type="InterPro" id="IPR025665">
    <property type="entry name" value="Beta-barrel_OMP_2"/>
</dbReference>
<feature type="domain" description="Outer membrane protein beta-barrel" evidence="2">
    <location>
        <begin position="19"/>
        <end position="161"/>
    </location>
</feature>
<protein>
    <submittedName>
        <fullName evidence="3">PorT family protein</fullName>
    </submittedName>
</protein>
<dbReference type="Proteomes" id="UP000681315">
    <property type="component" value="Unassembled WGS sequence"/>
</dbReference>